<dbReference type="FunCoup" id="A0A1Z5S456">
    <property type="interactions" value="371"/>
</dbReference>
<dbReference type="PROSITE" id="PS51005">
    <property type="entry name" value="NAC"/>
    <property type="match status" value="1"/>
</dbReference>
<dbReference type="GO" id="GO:0005634">
    <property type="term" value="C:nucleus"/>
    <property type="evidence" value="ECO:0007669"/>
    <property type="project" value="UniProtKB-SubCell"/>
</dbReference>
<dbReference type="SUPFAM" id="SSF101941">
    <property type="entry name" value="NAC domain"/>
    <property type="match status" value="1"/>
</dbReference>
<evidence type="ECO:0000259" key="7">
    <source>
        <dbReference type="PROSITE" id="PS51005"/>
    </source>
</evidence>
<comment type="subcellular location">
    <subcellularLocation>
        <location evidence="1">Nucleus</location>
    </subcellularLocation>
</comment>
<protein>
    <recommendedName>
        <fullName evidence="7">NAC domain-containing protein</fullName>
    </recommendedName>
</protein>
<keyword evidence="2" id="KW-0805">Transcription regulation</keyword>
<dbReference type="Gene3D" id="2.170.150.80">
    <property type="entry name" value="NAC domain"/>
    <property type="match status" value="1"/>
</dbReference>
<keyword evidence="3" id="KW-0238">DNA-binding</keyword>
<evidence type="ECO:0000256" key="2">
    <source>
        <dbReference type="ARBA" id="ARBA00023015"/>
    </source>
</evidence>
<dbReference type="Gramene" id="OQU90701">
    <property type="protein sequence ID" value="OQU90701"/>
    <property type="gene ID" value="SORBI_3001G030800"/>
</dbReference>
<feature type="compositionally biased region" description="Low complexity" evidence="6">
    <location>
        <begin position="419"/>
        <end position="431"/>
    </location>
</feature>
<accession>A0A1Z5S456</accession>
<evidence type="ECO:0000313" key="9">
    <source>
        <dbReference type="Proteomes" id="UP000000768"/>
    </source>
</evidence>
<dbReference type="InterPro" id="IPR003441">
    <property type="entry name" value="NAC-dom"/>
</dbReference>
<keyword evidence="9" id="KW-1185">Reference proteome</keyword>
<feature type="compositionally biased region" description="Basic and acidic residues" evidence="6">
    <location>
        <begin position="185"/>
        <end position="194"/>
    </location>
</feature>
<evidence type="ECO:0000256" key="6">
    <source>
        <dbReference type="SAM" id="MobiDB-lite"/>
    </source>
</evidence>
<reference evidence="8 9" key="1">
    <citation type="journal article" date="2009" name="Nature">
        <title>The Sorghum bicolor genome and the diversification of grasses.</title>
        <authorList>
            <person name="Paterson A.H."/>
            <person name="Bowers J.E."/>
            <person name="Bruggmann R."/>
            <person name="Dubchak I."/>
            <person name="Grimwood J."/>
            <person name="Gundlach H."/>
            <person name="Haberer G."/>
            <person name="Hellsten U."/>
            <person name="Mitros T."/>
            <person name="Poliakov A."/>
            <person name="Schmutz J."/>
            <person name="Spannagl M."/>
            <person name="Tang H."/>
            <person name="Wang X."/>
            <person name="Wicker T."/>
            <person name="Bharti A.K."/>
            <person name="Chapman J."/>
            <person name="Feltus F.A."/>
            <person name="Gowik U."/>
            <person name="Grigoriev I.V."/>
            <person name="Lyons E."/>
            <person name="Maher C.A."/>
            <person name="Martis M."/>
            <person name="Narechania A."/>
            <person name="Otillar R.P."/>
            <person name="Penning B.W."/>
            <person name="Salamov A.A."/>
            <person name="Wang Y."/>
            <person name="Zhang L."/>
            <person name="Carpita N.C."/>
            <person name="Freeling M."/>
            <person name="Gingle A.R."/>
            <person name="Hash C.T."/>
            <person name="Keller B."/>
            <person name="Klein P."/>
            <person name="Kresovich S."/>
            <person name="McCann M.C."/>
            <person name="Ming R."/>
            <person name="Peterson D.G."/>
            <person name="Mehboob-ur-Rahman"/>
            <person name="Ware D."/>
            <person name="Westhoff P."/>
            <person name="Mayer K.F."/>
            <person name="Messing J."/>
            <person name="Rokhsar D.S."/>
        </authorList>
    </citation>
    <scope>NUCLEOTIDE SEQUENCE [LARGE SCALE GENOMIC DNA]</scope>
    <source>
        <strain evidence="9">cv. BTx623</strain>
    </source>
</reference>
<evidence type="ECO:0000256" key="3">
    <source>
        <dbReference type="ARBA" id="ARBA00023125"/>
    </source>
</evidence>
<evidence type="ECO:0000256" key="4">
    <source>
        <dbReference type="ARBA" id="ARBA00023163"/>
    </source>
</evidence>
<organism evidence="8 9">
    <name type="scientific">Sorghum bicolor</name>
    <name type="common">Sorghum</name>
    <name type="synonym">Sorghum vulgare</name>
    <dbReference type="NCBI Taxonomy" id="4558"/>
    <lineage>
        <taxon>Eukaryota</taxon>
        <taxon>Viridiplantae</taxon>
        <taxon>Streptophyta</taxon>
        <taxon>Embryophyta</taxon>
        <taxon>Tracheophyta</taxon>
        <taxon>Spermatophyta</taxon>
        <taxon>Magnoliopsida</taxon>
        <taxon>Liliopsida</taxon>
        <taxon>Poales</taxon>
        <taxon>Poaceae</taxon>
        <taxon>PACMAD clade</taxon>
        <taxon>Panicoideae</taxon>
        <taxon>Andropogonodae</taxon>
        <taxon>Andropogoneae</taxon>
        <taxon>Sorghinae</taxon>
        <taxon>Sorghum</taxon>
    </lineage>
</organism>
<evidence type="ECO:0000313" key="8">
    <source>
        <dbReference type="EMBL" id="OQU90701.1"/>
    </source>
</evidence>
<dbReference type="AlphaFoldDB" id="A0A1Z5S456"/>
<dbReference type="EMBL" id="CM000760">
    <property type="protein sequence ID" value="OQU90701.1"/>
    <property type="molecule type" value="Genomic_DNA"/>
</dbReference>
<dbReference type="OMA" id="DAKMRWH"/>
<gene>
    <name evidence="8" type="ORF">SORBI_3001G030800</name>
</gene>
<keyword evidence="4" id="KW-0804">Transcription</keyword>
<sequence>MATNDDDDVFRPTDEASIALLRGLRTKTIVDRSFIHRADVCSAAPEELVADLQPVPGTDATEDGYNSVWYIYCPKRYKNTRGNASGHRQRALEVDAKMRWHSETGPKPVQGVPGATFCNLSYGRKEKDGASGRQRLDRMGWCMTEFDDTQGGGGDHVLCRLHRSSSSLAKKKYSKSSSSSSKRKAAGDHPEAPPIKLIHDDVEQVQQEPAASFFPDAYPTMPCYGYGPPQGVDPVTMIGGEEEYGVQQPHVEPEYGGEFNFDELLNIDEQEQQVQMQDPAAFFTNADPTMPCYGYGPPEGVNPVTMVGGEEERGVQQPQVELEAEHVDGGEFNVEELLNMEEFTNAYPTTTTMPSYVHGGPQGVDYPAMFGGEEEHGVGVQQPHVESEAEHGGDLGGFNLEELLNKDDWNSFLKMLQAEGEQGQQQQQPCAEPEPEPEQGGGIVISRDLLYAC</sequence>
<feature type="domain" description="NAC" evidence="7">
    <location>
        <begin position="4"/>
        <end position="164"/>
    </location>
</feature>
<feature type="region of interest" description="Disordered" evidence="6">
    <location>
        <begin position="419"/>
        <end position="447"/>
    </location>
</feature>
<feature type="region of interest" description="Disordered" evidence="6">
    <location>
        <begin position="169"/>
        <end position="194"/>
    </location>
</feature>
<evidence type="ECO:0000256" key="5">
    <source>
        <dbReference type="ARBA" id="ARBA00023242"/>
    </source>
</evidence>
<dbReference type="InterPro" id="IPR036093">
    <property type="entry name" value="NAC_dom_sf"/>
</dbReference>
<proteinExistence type="predicted"/>
<dbReference type="STRING" id="4558.A0A1Z5S456"/>
<dbReference type="Pfam" id="PF02365">
    <property type="entry name" value="NAM"/>
    <property type="match status" value="1"/>
</dbReference>
<keyword evidence="5" id="KW-0539">Nucleus</keyword>
<dbReference type="Proteomes" id="UP000000768">
    <property type="component" value="Chromosome 1"/>
</dbReference>
<evidence type="ECO:0000256" key="1">
    <source>
        <dbReference type="ARBA" id="ARBA00004123"/>
    </source>
</evidence>
<dbReference type="InParanoid" id="A0A1Z5S456"/>
<name>A0A1Z5S456_SORBI</name>
<reference evidence="9" key="2">
    <citation type="journal article" date="2018" name="Plant J.">
        <title>The Sorghum bicolor reference genome: improved assembly, gene annotations, a transcriptome atlas, and signatures of genome organization.</title>
        <authorList>
            <person name="McCormick R.F."/>
            <person name="Truong S.K."/>
            <person name="Sreedasyam A."/>
            <person name="Jenkins J."/>
            <person name="Shu S."/>
            <person name="Sims D."/>
            <person name="Kennedy M."/>
            <person name="Amirebrahimi M."/>
            <person name="Weers B.D."/>
            <person name="McKinley B."/>
            <person name="Mattison A."/>
            <person name="Morishige D.T."/>
            <person name="Grimwood J."/>
            <person name="Schmutz J."/>
            <person name="Mullet J.E."/>
        </authorList>
    </citation>
    <scope>NUCLEOTIDE SEQUENCE [LARGE SCALE GENOMIC DNA]</scope>
    <source>
        <strain evidence="9">cv. BTx623</strain>
    </source>
</reference>
<dbReference type="GO" id="GO:0003677">
    <property type="term" value="F:DNA binding"/>
    <property type="evidence" value="ECO:0007669"/>
    <property type="project" value="UniProtKB-KW"/>
</dbReference>
<dbReference type="PANTHER" id="PTHR31989">
    <property type="entry name" value="NAC DOMAIN-CONTAINING PROTEIN 82-RELATED"/>
    <property type="match status" value="1"/>
</dbReference>
<dbReference type="GO" id="GO:0006355">
    <property type="term" value="P:regulation of DNA-templated transcription"/>
    <property type="evidence" value="ECO:0007669"/>
    <property type="project" value="InterPro"/>
</dbReference>